<dbReference type="InterPro" id="IPR020837">
    <property type="entry name" value="Fibrinogen_CS"/>
</dbReference>
<dbReference type="GO" id="GO:0030246">
    <property type="term" value="F:carbohydrate binding"/>
    <property type="evidence" value="ECO:0007669"/>
    <property type="project" value="UniProtKB-KW"/>
</dbReference>
<evidence type="ECO:0000256" key="12">
    <source>
        <dbReference type="ARBA" id="ARBA00023180"/>
    </source>
</evidence>
<dbReference type="InterPro" id="IPR014716">
    <property type="entry name" value="Fibrinogen_a/b/g_C_1"/>
</dbReference>
<dbReference type="InterPro" id="IPR002181">
    <property type="entry name" value="Fibrinogen_a/b/g_C_dom"/>
</dbReference>
<keyword evidence="3" id="KW-0399">Innate immunity</keyword>
<dbReference type="OMA" id="NDCHRAN"/>
<dbReference type="GO" id="GO:0003823">
    <property type="term" value="F:antigen binding"/>
    <property type="evidence" value="ECO:0007669"/>
    <property type="project" value="TreeGrafter"/>
</dbReference>
<reference evidence="17" key="2">
    <citation type="journal article" date="2013" name="Nat. Genet.">
        <title>The draft genomes of soft-shell turtle and green sea turtle yield insights into the development and evolution of the turtle-specific body plan.</title>
        <authorList>
            <person name="Wang Z."/>
            <person name="Pascual-Anaya J."/>
            <person name="Zadissa A."/>
            <person name="Li W."/>
            <person name="Niimura Y."/>
            <person name="Huang Z."/>
            <person name="Li C."/>
            <person name="White S."/>
            <person name="Xiong Z."/>
            <person name="Fang D."/>
            <person name="Wang B."/>
            <person name="Ming Y."/>
            <person name="Chen Y."/>
            <person name="Zheng Y."/>
            <person name="Kuraku S."/>
            <person name="Pignatelli M."/>
            <person name="Herrero J."/>
            <person name="Beal K."/>
            <person name="Nozawa M."/>
            <person name="Li Q."/>
            <person name="Wang J."/>
            <person name="Zhang H."/>
            <person name="Yu L."/>
            <person name="Shigenobu S."/>
            <person name="Wang J."/>
            <person name="Liu J."/>
            <person name="Flicek P."/>
            <person name="Searle S."/>
            <person name="Wang J."/>
            <person name="Kuratani S."/>
            <person name="Yin Y."/>
            <person name="Aken B."/>
            <person name="Zhang G."/>
            <person name="Irie N."/>
        </authorList>
    </citation>
    <scope>NUCLEOTIDE SEQUENCE [LARGE SCALE GENOMIC DNA]</scope>
    <source>
        <strain evidence="17">Daiwa-1</strain>
    </source>
</reference>
<keyword evidence="2" id="KW-0964">Secreted</keyword>
<dbReference type="PROSITE" id="PS00514">
    <property type="entry name" value="FIBRINOGEN_C_1"/>
    <property type="match status" value="1"/>
</dbReference>
<proteinExistence type="predicted"/>
<keyword evidence="5 14" id="KW-0732">Signal</keyword>
<sequence length="330" mass="35577">MQRPAPAMGRAARKWLVPLLCLAVTVCQAQDTCPEVTVVGLNNTKKLTIVQGCPGIPGAIGSRGNPGIAGNIGERGSQGIPGKAGPVGPKGKPGVKGAAGPPGLTGESPAMASRPKNCKELLARGNHMSGWYTIYPQNCHAMKVLCDMDTDGGQGRGSYPVFQKRADGSVDFFCDWKSYKNGFGSLLSDFWLGNDNIHLLTSLGTNELRIDLCDFDGHYEYAKYSSFKIAGEADNYQLNLGAFVNGTAGDSLTEHNGMMFTTKDHDNDLSITNCATLSKGAWWYKDCHKSNLNGLYLKGVHESYVDGVNWSSGKGHKYSYRLSEMKIRPV</sequence>
<reference evidence="17" key="1">
    <citation type="submission" date="2011-10" db="EMBL/GenBank/DDBJ databases">
        <authorList>
            <consortium name="Soft-shell Turtle Genome Consortium"/>
        </authorList>
    </citation>
    <scope>NUCLEOTIDE SEQUENCE [LARGE SCALE GENOMIC DNA]</scope>
    <source>
        <strain evidence="17">Daiwa-1</strain>
    </source>
</reference>
<reference evidence="16" key="3">
    <citation type="submission" date="2025-08" db="UniProtKB">
        <authorList>
            <consortium name="Ensembl"/>
        </authorList>
    </citation>
    <scope>IDENTIFICATION</scope>
</reference>
<dbReference type="SUPFAM" id="SSF56496">
    <property type="entry name" value="Fibrinogen C-terminal domain-like"/>
    <property type="match status" value="1"/>
</dbReference>
<accession>K7FX75</accession>
<dbReference type="InterPro" id="IPR050373">
    <property type="entry name" value="Fibrinogen_C-term_domain"/>
</dbReference>
<dbReference type="InterPro" id="IPR008160">
    <property type="entry name" value="Collagen"/>
</dbReference>
<evidence type="ECO:0000256" key="10">
    <source>
        <dbReference type="ARBA" id="ARBA00023119"/>
    </source>
</evidence>
<dbReference type="EMBL" id="AGCU01047956">
    <property type="status" value="NOT_ANNOTATED_CDS"/>
    <property type="molecule type" value="Genomic_DNA"/>
</dbReference>
<evidence type="ECO:0000313" key="16">
    <source>
        <dbReference type="Ensembl" id="ENSPSIP00000012635.1"/>
    </source>
</evidence>
<dbReference type="Ensembl" id="ENSPSIT00000012696.1">
    <property type="protein sequence ID" value="ENSPSIP00000012635.1"/>
    <property type="gene ID" value="ENSPSIG00000011324.1"/>
</dbReference>
<dbReference type="STRING" id="13735.ENSPSIP00000012635"/>
<evidence type="ECO:0000256" key="8">
    <source>
        <dbReference type="ARBA" id="ARBA00022837"/>
    </source>
</evidence>
<evidence type="ECO:0000256" key="14">
    <source>
        <dbReference type="SAM" id="SignalP"/>
    </source>
</evidence>
<dbReference type="AlphaFoldDB" id="K7FX75"/>
<evidence type="ECO:0000256" key="2">
    <source>
        <dbReference type="ARBA" id="ARBA00022525"/>
    </source>
</evidence>
<dbReference type="Proteomes" id="UP000007267">
    <property type="component" value="Unassembled WGS sequence"/>
</dbReference>
<keyword evidence="6" id="KW-0430">Lectin</keyword>
<dbReference type="GO" id="GO:0097367">
    <property type="term" value="F:carbohydrate derivative binding"/>
    <property type="evidence" value="ECO:0007669"/>
    <property type="project" value="TreeGrafter"/>
</dbReference>
<dbReference type="CDD" id="cd00087">
    <property type="entry name" value="FReD"/>
    <property type="match status" value="1"/>
</dbReference>
<evidence type="ECO:0000259" key="15">
    <source>
        <dbReference type="PROSITE" id="PS51406"/>
    </source>
</evidence>
<organism evidence="16 17">
    <name type="scientific">Pelodiscus sinensis</name>
    <name type="common">Chinese softshell turtle</name>
    <name type="synonym">Trionyx sinensis</name>
    <dbReference type="NCBI Taxonomy" id="13735"/>
    <lineage>
        <taxon>Eukaryota</taxon>
        <taxon>Metazoa</taxon>
        <taxon>Chordata</taxon>
        <taxon>Craniata</taxon>
        <taxon>Vertebrata</taxon>
        <taxon>Euteleostomi</taxon>
        <taxon>Archelosauria</taxon>
        <taxon>Testudinata</taxon>
        <taxon>Testudines</taxon>
        <taxon>Cryptodira</taxon>
        <taxon>Trionychia</taxon>
        <taxon>Trionychidae</taxon>
        <taxon>Pelodiscus</taxon>
    </lineage>
</organism>
<evidence type="ECO:0000256" key="13">
    <source>
        <dbReference type="SAM" id="MobiDB-lite"/>
    </source>
</evidence>
<evidence type="ECO:0000313" key="17">
    <source>
        <dbReference type="Proteomes" id="UP000007267"/>
    </source>
</evidence>
<feature type="domain" description="Fibrinogen C-terminal" evidence="15">
    <location>
        <begin position="109"/>
        <end position="330"/>
    </location>
</feature>
<keyword evidence="9" id="KW-0391">Immunity</keyword>
<evidence type="ECO:0000256" key="4">
    <source>
        <dbReference type="ARBA" id="ARBA00022723"/>
    </source>
</evidence>
<dbReference type="GO" id="GO:0005581">
    <property type="term" value="C:collagen trimer"/>
    <property type="evidence" value="ECO:0007669"/>
    <property type="project" value="UniProtKB-KW"/>
</dbReference>
<feature type="compositionally biased region" description="Low complexity" evidence="13">
    <location>
        <begin position="81"/>
        <end position="102"/>
    </location>
</feature>
<evidence type="ECO:0000256" key="6">
    <source>
        <dbReference type="ARBA" id="ARBA00022734"/>
    </source>
</evidence>
<dbReference type="PANTHER" id="PTHR19143:SF433">
    <property type="entry name" value="FICOLIN-2"/>
    <property type="match status" value="1"/>
</dbReference>
<dbReference type="SMART" id="SM00186">
    <property type="entry name" value="FBG"/>
    <property type="match status" value="1"/>
</dbReference>
<keyword evidence="11" id="KW-1015">Disulfide bond</keyword>
<keyword evidence="17" id="KW-1185">Reference proteome</keyword>
<evidence type="ECO:0000256" key="1">
    <source>
        <dbReference type="ARBA" id="ARBA00004613"/>
    </source>
</evidence>
<name>K7FX75_PELSI</name>
<keyword evidence="7" id="KW-0677">Repeat</keyword>
<dbReference type="GO" id="GO:0005615">
    <property type="term" value="C:extracellular space"/>
    <property type="evidence" value="ECO:0007669"/>
    <property type="project" value="TreeGrafter"/>
</dbReference>
<feature type="signal peptide" evidence="14">
    <location>
        <begin position="1"/>
        <end position="29"/>
    </location>
</feature>
<dbReference type="GO" id="GO:0001867">
    <property type="term" value="P:complement activation, lectin pathway"/>
    <property type="evidence" value="ECO:0007669"/>
    <property type="project" value="TreeGrafter"/>
</dbReference>
<keyword evidence="12" id="KW-0325">Glycoprotein</keyword>
<dbReference type="PROSITE" id="PS51406">
    <property type="entry name" value="FIBRINOGEN_C_2"/>
    <property type="match status" value="1"/>
</dbReference>
<reference evidence="16" key="4">
    <citation type="submission" date="2025-09" db="UniProtKB">
        <authorList>
            <consortium name="Ensembl"/>
        </authorList>
    </citation>
    <scope>IDENTIFICATION</scope>
</reference>
<keyword evidence="8" id="KW-0106">Calcium</keyword>
<comment type="subcellular location">
    <subcellularLocation>
        <location evidence="1">Secreted</location>
    </subcellularLocation>
</comment>
<dbReference type="Pfam" id="PF00147">
    <property type="entry name" value="Fibrinogen_C"/>
    <property type="match status" value="1"/>
</dbReference>
<dbReference type="Gene3D" id="3.90.215.10">
    <property type="entry name" value="Gamma Fibrinogen, chain A, domain 1"/>
    <property type="match status" value="1"/>
</dbReference>
<evidence type="ECO:0000256" key="3">
    <source>
        <dbReference type="ARBA" id="ARBA00022588"/>
    </source>
</evidence>
<dbReference type="GO" id="GO:0005102">
    <property type="term" value="F:signaling receptor binding"/>
    <property type="evidence" value="ECO:0007669"/>
    <property type="project" value="TreeGrafter"/>
</dbReference>
<dbReference type="eggNOG" id="KOG2579">
    <property type="taxonomic scope" value="Eukaryota"/>
</dbReference>
<feature type="chain" id="PRO_5045860676" description="Fibrinogen C-terminal domain-containing protein" evidence="14">
    <location>
        <begin position="30"/>
        <end position="330"/>
    </location>
</feature>
<dbReference type="GO" id="GO:0046872">
    <property type="term" value="F:metal ion binding"/>
    <property type="evidence" value="ECO:0007669"/>
    <property type="project" value="UniProtKB-KW"/>
</dbReference>
<keyword evidence="4" id="KW-0479">Metal-binding</keyword>
<dbReference type="PANTHER" id="PTHR19143">
    <property type="entry name" value="FIBRINOGEN/TENASCIN/ANGIOPOEITIN"/>
    <property type="match status" value="1"/>
</dbReference>
<dbReference type="HOGENOM" id="CLU_038628_3_3_1"/>
<evidence type="ECO:0000256" key="7">
    <source>
        <dbReference type="ARBA" id="ARBA00022737"/>
    </source>
</evidence>
<keyword evidence="10" id="KW-0176">Collagen</keyword>
<evidence type="ECO:0000256" key="5">
    <source>
        <dbReference type="ARBA" id="ARBA00022729"/>
    </source>
</evidence>
<evidence type="ECO:0000256" key="11">
    <source>
        <dbReference type="ARBA" id="ARBA00023157"/>
    </source>
</evidence>
<dbReference type="InterPro" id="IPR036056">
    <property type="entry name" value="Fibrinogen-like_C"/>
</dbReference>
<protein>
    <recommendedName>
        <fullName evidence="15">Fibrinogen C-terminal domain-containing protein</fullName>
    </recommendedName>
</protein>
<dbReference type="Pfam" id="PF01391">
    <property type="entry name" value="Collagen"/>
    <property type="match status" value="1"/>
</dbReference>
<dbReference type="GeneTree" id="ENSGT00940000157531"/>
<evidence type="ECO:0000256" key="9">
    <source>
        <dbReference type="ARBA" id="ARBA00022859"/>
    </source>
</evidence>
<feature type="region of interest" description="Disordered" evidence="13">
    <location>
        <begin position="75"/>
        <end position="112"/>
    </location>
</feature>